<dbReference type="AlphaFoldDB" id="A0A1I8NJA0"/>
<protein>
    <recommendedName>
        <fullName evidence="3">MADF domain-containing protein</fullName>
    </recommendedName>
</protein>
<name>A0A1I8NJA0_MUSDO</name>
<organism evidence="2">
    <name type="scientific">Musca domestica</name>
    <name type="common">House fly</name>
    <dbReference type="NCBI Taxonomy" id="7370"/>
    <lineage>
        <taxon>Eukaryota</taxon>
        <taxon>Metazoa</taxon>
        <taxon>Ecdysozoa</taxon>
        <taxon>Arthropoda</taxon>
        <taxon>Hexapoda</taxon>
        <taxon>Insecta</taxon>
        <taxon>Pterygota</taxon>
        <taxon>Neoptera</taxon>
        <taxon>Endopterygota</taxon>
        <taxon>Diptera</taxon>
        <taxon>Brachycera</taxon>
        <taxon>Muscomorpha</taxon>
        <taxon>Muscoidea</taxon>
        <taxon>Muscidae</taxon>
        <taxon>Musca</taxon>
    </lineage>
</organism>
<sequence>MRTCYRQELKTYIQSDRSGAGADDLYVPKLWYFELFSFLRDLEIPLSGRSNFSSEEDEEPTCNSNKKHQQNKYTPKKSCAVDLRTAFLKKASEHLDLSVNK</sequence>
<dbReference type="PANTHER" id="PTHR21505:SF8">
    <property type="entry name" value="DPT-YFP REPRESSOR BY OVEREXPRESSION, ISOFORM D-RELATED"/>
    <property type="match status" value="1"/>
</dbReference>
<accession>A0A1I8NJA0</accession>
<evidence type="ECO:0008006" key="3">
    <source>
        <dbReference type="Google" id="ProtNLM"/>
    </source>
</evidence>
<dbReference type="PANTHER" id="PTHR21505">
    <property type="entry name" value="MADF DOMAIN-CONTAINING PROTEIN-RELATED"/>
    <property type="match status" value="1"/>
</dbReference>
<gene>
    <name evidence="2" type="primary">105262255</name>
</gene>
<proteinExistence type="predicted"/>
<evidence type="ECO:0000256" key="1">
    <source>
        <dbReference type="SAM" id="MobiDB-lite"/>
    </source>
</evidence>
<evidence type="ECO:0000313" key="2">
    <source>
        <dbReference type="EnsemblMetazoa" id="MDOA016064-PA"/>
    </source>
</evidence>
<feature type="region of interest" description="Disordered" evidence="1">
    <location>
        <begin position="50"/>
        <end position="74"/>
    </location>
</feature>
<dbReference type="EnsemblMetazoa" id="MDOA016064-RA">
    <property type="protein sequence ID" value="MDOA016064-PA"/>
    <property type="gene ID" value="MDOA016064"/>
</dbReference>
<reference evidence="2" key="1">
    <citation type="submission" date="2020-05" db="UniProtKB">
        <authorList>
            <consortium name="EnsemblMetazoa"/>
        </authorList>
    </citation>
    <scope>IDENTIFICATION</scope>
    <source>
        <strain evidence="2">Aabys</strain>
    </source>
</reference>
<dbReference type="VEuPathDB" id="VectorBase:MDOA016064"/>